<dbReference type="Pfam" id="PF12806">
    <property type="entry name" value="Acyl-CoA_dh_C"/>
    <property type="match status" value="1"/>
</dbReference>
<comment type="similarity">
    <text evidence="2">Belongs to the acyl-CoA dehydrogenase family.</text>
</comment>
<evidence type="ECO:0000259" key="9">
    <source>
        <dbReference type="Pfam" id="PF12806"/>
    </source>
</evidence>
<dbReference type="Gene3D" id="1.20.140.10">
    <property type="entry name" value="Butyryl-CoA Dehydrogenase, subunit A, domain 3"/>
    <property type="match status" value="1"/>
</dbReference>
<dbReference type="PANTHER" id="PTHR42803">
    <property type="entry name" value="ACYL-COA DEHYDROGENASE"/>
    <property type="match status" value="1"/>
</dbReference>
<organism evidence="10 11">
    <name type="scientific">Variovorax ginsengisoli</name>
    <dbReference type="NCBI Taxonomy" id="363844"/>
    <lineage>
        <taxon>Bacteria</taxon>
        <taxon>Pseudomonadati</taxon>
        <taxon>Pseudomonadota</taxon>
        <taxon>Betaproteobacteria</taxon>
        <taxon>Burkholderiales</taxon>
        <taxon>Comamonadaceae</taxon>
        <taxon>Variovorax</taxon>
    </lineage>
</organism>
<feature type="domain" description="Acyl-CoA dehydrogenase/oxidase C-terminal" evidence="6">
    <location>
        <begin position="282"/>
        <end position="451"/>
    </location>
</feature>
<evidence type="ECO:0000256" key="4">
    <source>
        <dbReference type="ARBA" id="ARBA00022827"/>
    </source>
</evidence>
<protein>
    <submittedName>
        <fullName evidence="10">Alkylation response protein AidB-like acyl-CoA dehydrogenase</fullName>
    </submittedName>
</protein>
<dbReference type="InterPro" id="IPR025878">
    <property type="entry name" value="Acyl-CoA_dh-like_C_dom"/>
</dbReference>
<dbReference type="Pfam" id="PF02770">
    <property type="entry name" value="Acyl-CoA_dh_M"/>
    <property type="match status" value="1"/>
</dbReference>
<dbReference type="SUPFAM" id="SSF47203">
    <property type="entry name" value="Acyl-CoA dehydrogenase C-terminal domain-like"/>
    <property type="match status" value="1"/>
</dbReference>
<dbReference type="InterPro" id="IPR009100">
    <property type="entry name" value="AcylCoA_DH/oxidase_NM_dom_sf"/>
</dbReference>
<comment type="caution">
    <text evidence="10">The sequence shown here is derived from an EMBL/GenBank/DDBJ whole genome shotgun (WGS) entry which is preliminary data.</text>
</comment>
<comment type="cofactor">
    <cofactor evidence="1">
        <name>FAD</name>
        <dbReference type="ChEBI" id="CHEBI:57692"/>
    </cofactor>
</comment>
<dbReference type="InterPro" id="IPR036250">
    <property type="entry name" value="AcylCo_DH-like_C"/>
</dbReference>
<keyword evidence="4" id="KW-0274">FAD</keyword>
<keyword evidence="11" id="KW-1185">Reference proteome</keyword>
<dbReference type="InterPro" id="IPR052166">
    <property type="entry name" value="Diverse_Acyl-CoA_DH"/>
</dbReference>
<evidence type="ECO:0000256" key="5">
    <source>
        <dbReference type="ARBA" id="ARBA00023002"/>
    </source>
</evidence>
<keyword evidence="3" id="KW-0285">Flavoprotein</keyword>
<evidence type="ECO:0000256" key="2">
    <source>
        <dbReference type="ARBA" id="ARBA00009347"/>
    </source>
</evidence>
<dbReference type="EMBL" id="JAUSRO010000010">
    <property type="protein sequence ID" value="MDP9900995.1"/>
    <property type="molecule type" value="Genomic_DNA"/>
</dbReference>
<proteinExistence type="inferred from homology"/>
<feature type="domain" description="Acyl-CoA oxidase/dehydrogenase middle" evidence="7">
    <location>
        <begin position="163"/>
        <end position="271"/>
    </location>
</feature>
<name>A0ABT9S9V6_9BURK</name>
<dbReference type="InterPro" id="IPR046373">
    <property type="entry name" value="Acyl-CoA_Oxase/DH_mid-dom_sf"/>
</dbReference>
<dbReference type="Gene3D" id="2.40.110.10">
    <property type="entry name" value="Butyryl-CoA Dehydrogenase, subunit A, domain 2"/>
    <property type="match status" value="1"/>
</dbReference>
<keyword evidence="5" id="KW-0560">Oxidoreductase</keyword>
<dbReference type="Proteomes" id="UP001226867">
    <property type="component" value="Unassembled WGS sequence"/>
</dbReference>
<dbReference type="InterPro" id="IPR009075">
    <property type="entry name" value="AcylCo_DH/oxidase_C"/>
</dbReference>
<evidence type="ECO:0000259" key="6">
    <source>
        <dbReference type="Pfam" id="PF00441"/>
    </source>
</evidence>
<evidence type="ECO:0000313" key="10">
    <source>
        <dbReference type="EMBL" id="MDP9900995.1"/>
    </source>
</evidence>
<evidence type="ECO:0000313" key="11">
    <source>
        <dbReference type="Proteomes" id="UP001226867"/>
    </source>
</evidence>
<dbReference type="PANTHER" id="PTHR42803:SF1">
    <property type="entry name" value="BROAD-SPECIFICITY LINEAR ACYL-COA DEHYDROGENASE FADE5"/>
    <property type="match status" value="1"/>
</dbReference>
<sequence>MLSFHPPLRDIAFVMHELLDADALIGALPGGDAWDRATIAQTLEAAGRFAVQELLPLNATGDREGCACSADGVRLPSGFADTYRRYVEAGWPTLGCVGRLGGQGAPSIVQMAMFELFNGANPAWSMIPGAVRGAYRLLLAHGSAEQQAHYLTRIVSGEWTATMAITEPHCGSDLSLIRTRAEAAADGSFRIHGAKLFITGGDHDMAPNIVHLVLARLPDAPPGVAGISLFLVPKFLSEGNGLAATRNGMHATAVEHKMGLNGSPTCAMSFEGSTGWLVGQPNEGLRNMFVMINSARVAIGAQVAGMGQAAFDSSLAYARERLQMRAASGTRRPDLVADPIAVHADVRRMLLTQRAHVEAARMFVSWMALELDCEAAHPDAARRREAADTVALLTPVCKAFLAENGTTVAQLAIQVYGGHGYVRDNGVEQIVRDVRVAQIYDGTTAIQARDLLGRKILPDGGRALGRYVATVRAEAGAGMAPEFAAPLNALCDEVERLTAVVAEAASGNADVVGAIGCDYLRVIGHLVCGQLFARAATRARRQIDAGTTDPFYAAKCATARFYFARLLPEAHHHAALARTGVAGLSMECDGAQLFA</sequence>
<dbReference type="SUPFAM" id="SSF56645">
    <property type="entry name" value="Acyl-CoA dehydrogenase NM domain-like"/>
    <property type="match status" value="1"/>
</dbReference>
<dbReference type="Pfam" id="PF02771">
    <property type="entry name" value="Acyl-CoA_dh_N"/>
    <property type="match status" value="1"/>
</dbReference>
<evidence type="ECO:0000259" key="7">
    <source>
        <dbReference type="Pfam" id="PF02770"/>
    </source>
</evidence>
<evidence type="ECO:0000256" key="1">
    <source>
        <dbReference type="ARBA" id="ARBA00001974"/>
    </source>
</evidence>
<dbReference type="InterPro" id="IPR013786">
    <property type="entry name" value="AcylCoA_DH/ox_N"/>
</dbReference>
<accession>A0ABT9S9V6</accession>
<reference evidence="10 11" key="1">
    <citation type="submission" date="2023-07" db="EMBL/GenBank/DDBJ databases">
        <title>Sorghum-associated microbial communities from plants grown in Nebraska, USA.</title>
        <authorList>
            <person name="Schachtman D."/>
        </authorList>
    </citation>
    <scope>NUCLEOTIDE SEQUENCE [LARGE SCALE GENOMIC DNA]</scope>
    <source>
        <strain evidence="10 11">DS1607</strain>
    </source>
</reference>
<dbReference type="InterPro" id="IPR006091">
    <property type="entry name" value="Acyl-CoA_Oxase/DH_mid-dom"/>
</dbReference>
<gene>
    <name evidence="10" type="ORF">J2W36_003261</name>
</gene>
<dbReference type="Gene3D" id="1.10.540.10">
    <property type="entry name" value="Acyl-CoA dehydrogenase/oxidase, N-terminal domain"/>
    <property type="match status" value="1"/>
</dbReference>
<dbReference type="InterPro" id="IPR037069">
    <property type="entry name" value="AcylCoA_DH/ox_N_sf"/>
</dbReference>
<feature type="domain" description="Acetyl-CoA dehydrogenase-like C-terminal" evidence="9">
    <location>
        <begin position="474"/>
        <end position="580"/>
    </location>
</feature>
<evidence type="ECO:0000256" key="3">
    <source>
        <dbReference type="ARBA" id="ARBA00022630"/>
    </source>
</evidence>
<dbReference type="Pfam" id="PF00441">
    <property type="entry name" value="Acyl-CoA_dh_1"/>
    <property type="match status" value="1"/>
</dbReference>
<dbReference type="RefSeq" id="WP_307690784.1">
    <property type="nucleotide sequence ID" value="NZ_JAUSRO010000010.1"/>
</dbReference>
<feature type="domain" description="Acyl-CoA dehydrogenase/oxidase N-terminal" evidence="8">
    <location>
        <begin position="43"/>
        <end position="158"/>
    </location>
</feature>
<evidence type="ECO:0000259" key="8">
    <source>
        <dbReference type="Pfam" id="PF02771"/>
    </source>
</evidence>